<proteinExistence type="inferred from homology"/>
<evidence type="ECO:0000256" key="5">
    <source>
        <dbReference type="ARBA" id="ARBA00022741"/>
    </source>
</evidence>
<organism evidence="18 19">
    <name type="scientific">Vanrija pseudolonga</name>
    <dbReference type="NCBI Taxonomy" id="143232"/>
    <lineage>
        <taxon>Eukaryota</taxon>
        <taxon>Fungi</taxon>
        <taxon>Dikarya</taxon>
        <taxon>Basidiomycota</taxon>
        <taxon>Agaricomycotina</taxon>
        <taxon>Tremellomycetes</taxon>
        <taxon>Trichosporonales</taxon>
        <taxon>Trichosporonaceae</taxon>
        <taxon>Vanrija</taxon>
    </lineage>
</organism>
<dbReference type="PROSITE" id="PS50011">
    <property type="entry name" value="PROTEIN_KINASE_DOM"/>
    <property type="match status" value="1"/>
</dbReference>
<gene>
    <name evidence="18" type="primary">Aurkb_1</name>
    <name evidence="18" type="ORF">LOC62_01G001727</name>
</gene>
<dbReference type="SMART" id="SM00220">
    <property type="entry name" value="S_TKc"/>
    <property type="match status" value="1"/>
</dbReference>
<evidence type="ECO:0000256" key="4">
    <source>
        <dbReference type="ARBA" id="ARBA00022679"/>
    </source>
</evidence>
<dbReference type="EC" id="2.7.11.1" evidence="1 15"/>
<feature type="active site" description="Proton acceptor" evidence="10">
    <location>
        <position position="172"/>
    </location>
</feature>
<dbReference type="GO" id="GO:0032465">
    <property type="term" value="P:regulation of cytokinesis"/>
    <property type="evidence" value="ECO:0007669"/>
    <property type="project" value="UniProtKB-ARBA"/>
</dbReference>
<keyword evidence="4 15" id="KW-0808">Transferase</keyword>
<dbReference type="FunFam" id="1.10.510.10:FF:000235">
    <property type="entry name" value="Serine/threonine-protein kinase ark1"/>
    <property type="match status" value="1"/>
</dbReference>
<evidence type="ECO:0000256" key="16">
    <source>
        <dbReference type="SAM" id="MobiDB-lite"/>
    </source>
</evidence>
<evidence type="ECO:0000256" key="13">
    <source>
        <dbReference type="PROSITE-ProRule" id="PRU10141"/>
    </source>
</evidence>
<feature type="binding site" evidence="11">
    <location>
        <begin position="176"/>
        <end position="177"/>
    </location>
    <ligand>
        <name>ATP</name>
        <dbReference type="ChEBI" id="CHEBI:30616"/>
    </ligand>
</feature>
<evidence type="ECO:0000256" key="3">
    <source>
        <dbReference type="ARBA" id="ARBA00022527"/>
    </source>
</evidence>
<keyword evidence="19" id="KW-1185">Reference proteome</keyword>
<evidence type="ECO:0000256" key="2">
    <source>
        <dbReference type="ARBA" id="ARBA00021157"/>
    </source>
</evidence>
<evidence type="ECO:0000313" key="18">
    <source>
        <dbReference type="EMBL" id="WOO78178.1"/>
    </source>
</evidence>
<dbReference type="Pfam" id="PF00069">
    <property type="entry name" value="Pkinase"/>
    <property type="match status" value="1"/>
</dbReference>
<dbReference type="GO" id="GO:0044779">
    <property type="term" value="P:meiotic spindle checkpoint signaling"/>
    <property type="evidence" value="ECO:0007669"/>
    <property type="project" value="UniProtKB-ARBA"/>
</dbReference>
<feature type="region of interest" description="Disordered" evidence="16">
    <location>
        <begin position="1"/>
        <end position="39"/>
    </location>
</feature>
<dbReference type="GO" id="GO:0000819">
    <property type="term" value="P:sister chromatid segregation"/>
    <property type="evidence" value="ECO:0007669"/>
    <property type="project" value="UniProtKB-ARBA"/>
</dbReference>
<dbReference type="GO" id="GO:0004674">
    <property type="term" value="F:protein serine/threonine kinase activity"/>
    <property type="evidence" value="ECO:0007669"/>
    <property type="project" value="UniProtKB-KW"/>
</dbReference>
<dbReference type="GO" id="GO:0045143">
    <property type="term" value="P:homologous chromosome segregation"/>
    <property type="evidence" value="ECO:0007669"/>
    <property type="project" value="UniProtKB-ARBA"/>
</dbReference>
<evidence type="ECO:0000259" key="17">
    <source>
        <dbReference type="PROSITE" id="PS50011"/>
    </source>
</evidence>
<dbReference type="InterPro" id="IPR030616">
    <property type="entry name" value="Aur-like"/>
</dbReference>
<evidence type="ECO:0000256" key="12">
    <source>
        <dbReference type="PIRSR" id="PIRSR630616-3"/>
    </source>
</evidence>
<dbReference type="PANTHER" id="PTHR24350">
    <property type="entry name" value="SERINE/THREONINE-PROTEIN KINASE IAL-RELATED"/>
    <property type="match status" value="1"/>
</dbReference>
<dbReference type="InterPro" id="IPR011009">
    <property type="entry name" value="Kinase-like_dom_sf"/>
</dbReference>
<dbReference type="GeneID" id="87804982"/>
<protein>
    <recommendedName>
        <fullName evidence="2 15">Aurora kinase</fullName>
        <ecNumber evidence="1 15">2.7.11.1</ecNumber>
    </recommendedName>
</protein>
<evidence type="ECO:0000313" key="19">
    <source>
        <dbReference type="Proteomes" id="UP000827549"/>
    </source>
</evidence>
<dbReference type="GO" id="GO:0032133">
    <property type="term" value="C:chromosome passenger complex"/>
    <property type="evidence" value="ECO:0007669"/>
    <property type="project" value="UniProtKB-ARBA"/>
</dbReference>
<dbReference type="InterPro" id="IPR000719">
    <property type="entry name" value="Prot_kinase_dom"/>
</dbReference>
<dbReference type="RefSeq" id="XP_062624210.1">
    <property type="nucleotide sequence ID" value="XM_062768225.1"/>
</dbReference>
<evidence type="ECO:0000256" key="1">
    <source>
        <dbReference type="ARBA" id="ARBA00012513"/>
    </source>
</evidence>
<dbReference type="EMBL" id="CP086714">
    <property type="protein sequence ID" value="WOO78178.1"/>
    <property type="molecule type" value="Genomic_DNA"/>
</dbReference>
<dbReference type="AlphaFoldDB" id="A0AAF1BNJ4"/>
<dbReference type="GO" id="GO:0008608">
    <property type="term" value="P:attachment of spindle microtubules to kinetochore"/>
    <property type="evidence" value="ECO:0007669"/>
    <property type="project" value="UniProtKB-ARBA"/>
</dbReference>
<dbReference type="GO" id="GO:0072479">
    <property type="term" value="P:response to mitotic cell cycle spindle assembly checkpoint signaling"/>
    <property type="evidence" value="ECO:0007669"/>
    <property type="project" value="UniProtKB-ARBA"/>
</dbReference>
<evidence type="ECO:0000256" key="7">
    <source>
        <dbReference type="ARBA" id="ARBA00022840"/>
    </source>
</evidence>
<dbReference type="InterPro" id="IPR017441">
    <property type="entry name" value="Protein_kinase_ATP_BS"/>
</dbReference>
<dbReference type="GO" id="GO:0051233">
    <property type="term" value="C:spindle midzone"/>
    <property type="evidence" value="ECO:0007669"/>
    <property type="project" value="UniProtKB-ARBA"/>
</dbReference>
<reference evidence="18" key="1">
    <citation type="submission" date="2023-10" db="EMBL/GenBank/DDBJ databases">
        <authorList>
            <person name="Noh H."/>
        </authorList>
    </citation>
    <scope>NUCLEOTIDE SEQUENCE</scope>
    <source>
        <strain evidence="18">DUCC4014</strain>
    </source>
</reference>
<dbReference type="PROSITE" id="PS00108">
    <property type="entry name" value="PROTEIN_KINASE_ST"/>
    <property type="match status" value="1"/>
</dbReference>
<dbReference type="PROSITE" id="PS00107">
    <property type="entry name" value="PROTEIN_KINASE_ATP"/>
    <property type="match status" value="1"/>
</dbReference>
<feature type="binding site" evidence="11">
    <location>
        <position position="190"/>
    </location>
    <ligand>
        <name>ATP</name>
        <dbReference type="ChEBI" id="CHEBI:30616"/>
    </ligand>
</feature>
<dbReference type="SUPFAM" id="SSF56112">
    <property type="entry name" value="Protein kinase-like (PK-like)"/>
    <property type="match status" value="1"/>
</dbReference>
<dbReference type="Gene3D" id="1.10.510.10">
    <property type="entry name" value="Transferase(Phosphotransferase) domain 1"/>
    <property type="match status" value="1"/>
</dbReference>
<dbReference type="InterPro" id="IPR008271">
    <property type="entry name" value="Ser/Thr_kinase_AS"/>
</dbReference>
<evidence type="ECO:0000256" key="9">
    <source>
        <dbReference type="ARBA" id="ARBA00048679"/>
    </source>
</evidence>
<evidence type="ECO:0000256" key="11">
    <source>
        <dbReference type="PIRSR" id="PIRSR630616-2"/>
    </source>
</evidence>
<evidence type="ECO:0000256" key="15">
    <source>
        <dbReference type="RuleBase" id="RU367134"/>
    </source>
</evidence>
<dbReference type="GO" id="GO:0090266">
    <property type="term" value="P:regulation of mitotic cell cycle spindle assembly checkpoint"/>
    <property type="evidence" value="ECO:0007669"/>
    <property type="project" value="UniProtKB-ARBA"/>
</dbReference>
<sequence length="320" mass="35772">MDIDGDDSRVEDILSPRGKTRPAPFGASSSTGAPRSLRDFEIGRPLGKGHFGKVYLAKHKAQGYIVALKCLDRKSVEGDAGVERQVMREIEIMSELRHPNIIRLYDYFSDQQNLYLMLEFAGQGELYKQLAKRGRFSERRAAKGRPADMLQIVAQVAAALAYLHAKNVIHRDIKPENLLIGLDGEVKVGDFGWSVYSPHGAQRTLCGTLSYVSPEMVLGQPHGRGVDVWVRGRRLTRAHAEALGVLAYELVVGREPFEADTRAGPRLVHMRICKCDVRFPSHVSPEAQDFIMALLRLRPDERMPLASVPEHAWIVGNLQE</sequence>
<evidence type="ECO:0000256" key="8">
    <source>
        <dbReference type="ARBA" id="ARBA00047899"/>
    </source>
</evidence>
<feature type="compositionally biased region" description="Basic and acidic residues" evidence="16">
    <location>
        <begin position="1"/>
        <end position="14"/>
    </location>
</feature>
<dbReference type="FunFam" id="3.30.200.20:FF:000042">
    <property type="entry name" value="Aurora kinase A"/>
    <property type="match status" value="1"/>
</dbReference>
<evidence type="ECO:0000256" key="10">
    <source>
        <dbReference type="PIRSR" id="PIRSR630616-1"/>
    </source>
</evidence>
<feature type="binding site" evidence="11 13">
    <location>
        <position position="69"/>
    </location>
    <ligand>
        <name>ATP</name>
        <dbReference type="ChEBI" id="CHEBI:30616"/>
    </ligand>
</feature>
<accession>A0AAF1BNJ4</accession>
<keyword evidence="7 11" id="KW-0067">ATP-binding</keyword>
<feature type="binding site" evidence="11">
    <location>
        <begin position="119"/>
        <end position="121"/>
    </location>
    <ligand>
        <name>ATP</name>
        <dbReference type="ChEBI" id="CHEBI:30616"/>
    </ligand>
</feature>
<comment type="similarity">
    <text evidence="15">Belongs to the protein kinase superfamily. Ser/Thr protein kinase family. Aurora subfamily.</text>
</comment>
<evidence type="ECO:0000256" key="6">
    <source>
        <dbReference type="ARBA" id="ARBA00022777"/>
    </source>
</evidence>
<name>A0AAF1BNJ4_9TREE</name>
<keyword evidence="6 15" id="KW-0418">Kinase</keyword>
<comment type="catalytic activity">
    <reaction evidence="8 15">
        <text>L-threonyl-[protein] + ATP = O-phospho-L-threonyl-[protein] + ADP + H(+)</text>
        <dbReference type="Rhea" id="RHEA:46608"/>
        <dbReference type="Rhea" id="RHEA-COMP:11060"/>
        <dbReference type="Rhea" id="RHEA-COMP:11605"/>
        <dbReference type="ChEBI" id="CHEBI:15378"/>
        <dbReference type="ChEBI" id="CHEBI:30013"/>
        <dbReference type="ChEBI" id="CHEBI:30616"/>
        <dbReference type="ChEBI" id="CHEBI:61977"/>
        <dbReference type="ChEBI" id="CHEBI:456216"/>
        <dbReference type="EC" id="2.7.11.1"/>
    </reaction>
</comment>
<comment type="catalytic activity">
    <reaction evidence="9 15">
        <text>L-seryl-[protein] + ATP = O-phospho-L-seryl-[protein] + ADP + H(+)</text>
        <dbReference type="Rhea" id="RHEA:17989"/>
        <dbReference type="Rhea" id="RHEA-COMP:9863"/>
        <dbReference type="Rhea" id="RHEA-COMP:11604"/>
        <dbReference type="ChEBI" id="CHEBI:15378"/>
        <dbReference type="ChEBI" id="CHEBI:29999"/>
        <dbReference type="ChEBI" id="CHEBI:30616"/>
        <dbReference type="ChEBI" id="CHEBI:83421"/>
        <dbReference type="ChEBI" id="CHEBI:456216"/>
        <dbReference type="EC" id="2.7.11.1"/>
    </reaction>
</comment>
<dbReference type="GO" id="GO:0005524">
    <property type="term" value="F:ATP binding"/>
    <property type="evidence" value="ECO:0007669"/>
    <property type="project" value="UniProtKB-UniRule"/>
</dbReference>
<dbReference type="GO" id="GO:1902115">
    <property type="term" value="P:regulation of organelle assembly"/>
    <property type="evidence" value="ECO:0007669"/>
    <property type="project" value="UniProtKB-ARBA"/>
</dbReference>
<keyword evidence="5 11" id="KW-0547">Nucleotide-binding</keyword>
<dbReference type="Proteomes" id="UP000827549">
    <property type="component" value="Chromosome 1"/>
</dbReference>
<evidence type="ECO:0000256" key="14">
    <source>
        <dbReference type="RuleBase" id="RU000304"/>
    </source>
</evidence>
<feature type="domain" description="Protein kinase" evidence="17">
    <location>
        <begin position="40"/>
        <end position="314"/>
    </location>
</feature>
<dbReference type="GO" id="GO:0000776">
    <property type="term" value="C:kinetochore"/>
    <property type="evidence" value="ECO:0007669"/>
    <property type="project" value="UniProtKB-ARBA"/>
</dbReference>
<feature type="cross-link" description="Glycyl lysine isopeptide (Lys-Gly) (interchain with G-Cter in SUMO2)" evidence="12">
    <location>
        <position position="174"/>
    </location>
</feature>
<dbReference type="CDD" id="cd14007">
    <property type="entry name" value="STKc_Aurora"/>
    <property type="match status" value="1"/>
</dbReference>
<keyword evidence="3 14" id="KW-0723">Serine/threonine-protein kinase</keyword>